<dbReference type="AlphaFoldDB" id="A0A3N4L8Q7"/>
<dbReference type="InterPro" id="IPR045341">
    <property type="entry name" value="DUF6532"/>
</dbReference>
<accession>A0A3N4L8Q7</accession>
<reference evidence="3 4" key="1">
    <citation type="journal article" date="2018" name="Nat. Ecol. Evol.">
        <title>Pezizomycetes genomes reveal the molecular basis of ectomycorrhizal truffle lifestyle.</title>
        <authorList>
            <person name="Murat C."/>
            <person name="Payen T."/>
            <person name="Noel B."/>
            <person name="Kuo A."/>
            <person name="Morin E."/>
            <person name="Chen J."/>
            <person name="Kohler A."/>
            <person name="Krizsan K."/>
            <person name="Balestrini R."/>
            <person name="Da Silva C."/>
            <person name="Montanini B."/>
            <person name="Hainaut M."/>
            <person name="Levati E."/>
            <person name="Barry K.W."/>
            <person name="Belfiori B."/>
            <person name="Cichocki N."/>
            <person name="Clum A."/>
            <person name="Dockter R.B."/>
            <person name="Fauchery L."/>
            <person name="Guy J."/>
            <person name="Iotti M."/>
            <person name="Le Tacon F."/>
            <person name="Lindquist E.A."/>
            <person name="Lipzen A."/>
            <person name="Malagnac F."/>
            <person name="Mello A."/>
            <person name="Molinier V."/>
            <person name="Miyauchi S."/>
            <person name="Poulain J."/>
            <person name="Riccioni C."/>
            <person name="Rubini A."/>
            <person name="Sitrit Y."/>
            <person name="Splivallo R."/>
            <person name="Traeger S."/>
            <person name="Wang M."/>
            <person name="Zifcakova L."/>
            <person name="Wipf D."/>
            <person name="Zambonelli A."/>
            <person name="Paolocci F."/>
            <person name="Nowrousian M."/>
            <person name="Ottonello S."/>
            <person name="Baldrian P."/>
            <person name="Spatafora J.W."/>
            <person name="Henrissat B."/>
            <person name="Nagy L.G."/>
            <person name="Aury J.M."/>
            <person name="Wincker P."/>
            <person name="Grigoriev I.V."/>
            <person name="Bonfante P."/>
            <person name="Martin F.M."/>
        </authorList>
    </citation>
    <scope>NUCLEOTIDE SEQUENCE [LARGE SCALE GENOMIC DNA]</scope>
    <source>
        <strain evidence="3 4">ATCC MYA-4762</strain>
    </source>
</reference>
<gene>
    <name evidence="3" type="ORF">L211DRAFT_853325</name>
</gene>
<name>A0A3N4L8Q7_9PEZI</name>
<feature type="region of interest" description="Disordered" evidence="1">
    <location>
        <begin position="193"/>
        <end position="235"/>
    </location>
</feature>
<protein>
    <recommendedName>
        <fullName evidence="2">DUF6532 domain-containing protein</fullName>
    </recommendedName>
</protein>
<keyword evidence="4" id="KW-1185">Reference proteome</keyword>
<evidence type="ECO:0000313" key="3">
    <source>
        <dbReference type="EMBL" id="RPB19287.1"/>
    </source>
</evidence>
<evidence type="ECO:0000313" key="4">
    <source>
        <dbReference type="Proteomes" id="UP000267821"/>
    </source>
</evidence>
<proteinExistence type="predicted"/>
<dbReference type="EMBL" id="ML121592">
    <property type="protein sequence ID" value="RPB19287.1"/>
    <property type="molecule type" value="Genomic_DNA"/>
</dbReference>
<organism evidence="3 4">
    <name type="scientific">Terfezia boudieri ATCC MYA-4762</name>
    <dbReference type="NCBI Taxonomy" id="1051890"/>
    <lineage>
        <taxon>Eukaryota</taxon>
        <taxon>Fungi</taxon>
        <taxon>Dikarya</taxon>
        <taxon>Ascomycota</taxon>
        <taxon>Pezizomycotina</taxon>
        <taxon>Pezizomycetes</taxon>
        <taxon>Pezizales</taxon>
        <taxon>Pezizaceae</taxon>
        <taxon>Terfezia</taxon>
    </lineage>
</organism>
<evidence type="ECO:0000256" key="1">
    <source>
        <dbReference type="SAM" id="MobiDB-lite"/>
    </source>
</evidence>
<feature type="domain" description="DUF6532" evidence="2">
    <location>
        <begin position="4"/>
        <end position="127"/>
    </location>
</feature>
<sequence length="235" mass="27550">MKIQVEHLLDGDRFICRQTSREVGWSDGRHSQALNMLILLAEKEFRERFRAEEIVNIIYQWYFQGAKMKGNRDPSFLDRINGVFICFVVSPMRHSLKAWRTGDCNPVIQEFKYETAWCTYERLMNTWEIHPKAIQDLIVNNIKADLARRIAAQVRLMEVEPVNAPQVEDEGRYEAELRKELEYSYERLDVPAEKRRRERSLLRDSSVELAGPLDPEIDEALVETGDIDEEEGESD</sequence>
<dbReference type="InParanoid" id="A0A3N4L8Q7"/>
<dbReference type="Pfam" id="PF20149">
    <property type="entry name" value="DUF6532"/>
    <property type="match status" value="1"/>
</dbReference>
<feature type="compositionally biased region" description="Basic and acidic residues" evidence="1">
    <location>
        <begin position="193"/>
        <end position="206"/>
    </location>
</feature>
<evidence type="ECO:0000259" key="2">
    <source>
        <dbReference type="Pfam" id="PF20149"/>
    </source>
</evidence>
<feature type="compositionally biased region" description="Acidic residues" evidence="1">
    <location>
        <begin position="215"/>
        <end position="235"/>
    </location>
</feature>
<dbReference type="Proteomes" id="UP000267821">
    <property type="component" value="Unassembled WGS sequence"/>
</dbReference>